<evidence type="ECO:0000256" key="1">
    <source>
        <dbReference type="SAM" id="MobiDB-lite"/>
    </source>
</evidence>
<comment type="caution">
    <text evidence="2">The sequence shown here is derived from an EMBL/GenBank/DDBJ whole genome shotgun (WGS) entry which is preliminary data.</text>
</comment>
<protein>
    <submittedName>
        <fullName evidence="2">Uncharacterized protein</fullName>
    </submittedName>
</protein>
<gene>
    <name evidence="2" type="ORF">ENJ10_07215</name>
</gene>
<dbReference type="AlphaFoldDB" id="A0A7V1LLY7"/>
<name>A0A7V1LLY7_CALAY</name>
<accession>A0A7V1LLY7</accession>
<dbReference type="EMBL" id="DRLD01000200">
    <property type="protein sequence ID" value="HED10461.1"/>
    <property type="molecule type" value="Genomic_DNA"/>
</dbReference>
<dbReference type="Proteomes" id="UP000886005">
    <property type="component" value="Unassembled WGS sequence"/>
</dbReference>
<evidence type="ECO:0000313" key="2">
    <source>
        <dbReference type="EMBL" id="HED10461.1"/>
    </source>
</evidence>
<feature type="compositionally biased region" description="Basic and acidic residues" evidence="1">
    <location>
        <begin position="96"/>
        <end position="120"/>
    </location>
</feature>
<proteinExistence type="predicted"/>
<reference evidence="2" key="1">
    <citation type="journal article" date="2020" name="mSystems">
        <title>Genome- and Community-Level Interaction Insights into Carbon Utilization and Element Cycling Functions of Hydrothermarchaeota in Hydrothermal Sediment.</title>
        <authorList>
            <person name="Zhou Z."/>
            <person name="Liu Y."/>
            <person name="Xu W."/>
            <person name="Pan J."/>
            <person name="Luo Z.H."/>
            <person name="Li M."/>
        </authorList>
    </citation>
    <scope>NUCLEOTIDE SEQUENCE [LARGE SCALE GENOMIC DNA]</scope>
    <source>
        <strain evidence="2">HyVt-456</strain>
    </source>
</reference>
<feature type="region of interest" description="Disordered" evidence="1">
    <location>
        <begin position="96"/>
        <end position="127"/>
    </location>
</feature>
<sequence>MEFKLSAGEAATLVRWYELSLNRSERYGGRESYVFPQEEWLVNKLKKPDASASFDELDLEMMLGWMKDALFPQPAANAVYFPGEEALALKLKALESQKESDAPVPPEKVEKARHTADDLRKKRRPKS</sequence>
<organism evidence="2">
    <name type="scientific">Caldithrix abyssi</name>
    <dbReference type="NCBI Taxonomy" id="187145"/>
    <lineage>
        <taxon>Bacteria</taxon>
        <taxon>Pseudomonadati</taxon>
        <taxon>Calditrichota</taxon>
        <taxon>Calditrichia</taxon>
        <taxon>Calditrichales</taxon>
        <taxon>Calditrichaceae</taxon>
        <taxon>Caldithrix</taxon>
    </lineage>
</organism>